<comment type="caution">
    <text evidence="2">The sequence shown here is derived from an EMBL/GenBank/DDBJ whole genome shotgun (WGS) entry which is preliminary data.</text>
</comment>
<evidence type="ECO:0000313" key="3">
    <source>
        <dbReference type="Proteomes" id="UP000266177"/>
    </source>
</evidence>
<reference evidence="2 3" key="1">
    <citation type="submission" date="2018-09" db="EMBL/GenBank/DDBJ databases">
        <title>Paenibacillus SK2017-BO5.</title>
        <authorList>
            <person name="Piskunova J.V."/>
            <person name="Dubiley S.A."/>
            <person name="Severinov K.V."/>
        </authorList>
    </citation>
    <scope>NUCLEOTIDE SEQUENCE [LARGE SCALE GENOMIC DNA]</scope>
    <source>
        <strain evidence="2 3">BO5</strain>
    </source>
</reference>
<gene>
    <name evidence="2" type="ORF">DQX05_01350</name>
</gene>
<protein>
    <recommendedName>
        <fullName evidence="1">YqzN/YkzM domain-containing protein</fullName>
    </recommendedName>
</protein>
<dbReference type="EMBL" id="QYZD01000001">
    <property type="protein sequence ID" value="RJG26706.1"/>
    <property type="molecule type" value="Genomic_DNA"/>
</dbReference>
<evidence type="ECO:0000313" key="2">
    <source>
        <dbReference type="EMBL" id="RJG26706.1"/>
    </source>
</evidence>
<dbReference type="Proteomes" id="UP000266177">
    <property type="component" value="Unassembled WGS sequence"/>
</dbReference>
<dbReference type="RefSeq" id="WP_119790208.1">
    <property type="nucleotide sequence ID" value="NZ_CP160395.1"/>
</dbReference>
<proteinExistence type="predicted"/>
<dbReference type="AlphaFoldDB" id="A0A3A3GT03"/>
<organism evidence="2 3">
    <name type="scientific">Paenibacillus thiaminolyticus</name>
    <name type="common">Bacillus thiaminolyticus</name>
    <dbReference type="NCBI Taxonomy" id="49283"/>
    <lineage>
        <taxon>Bacteria</taxon>
        <taxon>Bacillati</taxon>
        <taxon>Bacillota</taxon>
        <taxon>Bacilli</taxon>
        <taxon>Bacillales</taxon>
        <taxon>Paenibacillaceae</taxon>
        <taxon>Paenibacillus</taxon>
    </lineage>
</organism>
<sequence>MAEKKEQPSISRYPVEELAANAQALFDVKPEVLAGALHGVEVAEMSVSEAKALIRKFLREKVK</sequence>
<accession>A0A3A3GT03</accession>
<evidence type="ECO:0000259" key="1">
    <source>
        <dbReference type="Pfam" id="PF26160"/>
    </source>
</evidence>
<feature type="domain" description="YqzN/YkzM" evidence="1">
    <location>
        <begin position="11"/>
        <end position="61"/>
    </location>
</feature>
<name>A0A3A3GT03_PANTH</name>
<dbReference type="OrthoDB" id="2660541at2"/>
<dbReference type="Pfam" id="PF26160">
    <property type="entry name" value="YqzN_YkzM"/>
    <property type="match status" value="1"/>
</dbReference>
<dbReference type="InterPro" id="IPR058869">
    <property type="entry name" value="YqzN_YkzM"/>
</dbReference>